<dbReference type="PANTHER" id="PTHR43736:SF1">
    <property type="entry name" value="DIHYDRONEOPTERIN TRIPHOSPHATE DIPHOSPHATASE"/>
    <property type="match status" value="1"/>
</dbReference>
<keyword evidence="5" id="KW-1185">Reference proteome</keyword>
<feature type="region of interest" description="Disordered" evidence="2">
    <location>
        <begin position="55"/>
        <end position="75"/>
    </location>
</feature>
<evidence type="ECO:0000256" key="2">
    <source>
        <dbReference type="SAM" id="MobiDB-lite"/>
    </source>
</evidence>
<comment type="caution">
    <text evidence="4">The sequence shown here is derived from an EMBL/GenBank/DDBJ whole genome shotgun (WGS) entry which is preliminary data.</text>
</comment>
<dbReference type="InterPro" id="IPR000086">
    <property type="entry name" value="NUDIX_hydrolase_dom"/>
</dbReference>
<proteinExistence type="inferred from homology"/>
<evidence type="ECO:0000259" key="3">
    <source>
        <dbReference type="PROSITE" id="PS51462"/>
    </source>
</evidence>
<evidence type="ECO:0000256" key="1">
    <source>
        <dbReference type="ARBA" id="ARBA00005582"/>
    </source>
</evidence>
<dbReference type="Gene3D" id="3.90.79.10">
    <property type="entry name" value="Nucleoside Triphosphate Pyrophosphohydrolase"/>
    <property type="match status" value="1"/>
</dbReference>
<dbReference type="RefSeq" id="WP_212528396.1">
    <property type="nucleotide sequence ID" value="NZ_JAGSOG010000042.1"/>
</dbReference>
<name>A0A941EMR7_9ACTN</name>
<evidence type="ECO:0000313" key="5">
    <source>
        <dbReference type="Proteomes" id="UP000675781"/>
    </source>
</evidence>
<dbReference type="EMBL" id="JAGSOG010000042">
    <property type="protein sequence ID" value="MBR7833875.1"/>
    <property type="molecule type" value="Genomic_DNA"/>
</dbReference>
<accession>A0A941EMR7</accession>
<keyword evidence="4" id="KW-0378">Hydrolase</keyword>
<dbReference type="SUPFAM" id="SSF55811">
    <property type="entry name" value="Nudix"/>
    <property type="match status" value="1"/>
</dbReference>
<dbReference type="GO" id="GO:0016787">
    <property type="term" value="F:hydrolase activity"/>
    <property type="evidence" value="ECO:0007669"/>
    <property type="project" value="UniProtKB-KW"/>
</dbReference>
<dbReference type="PROSITE" id="PS51462">
    <property type="entry name" value="NUDIX"/>
    <property type="match status" value="1"/>
</dbReference>
<reference evidence="4" key="1">
    <citation type="submission" date="2021-04" db="EMBL/GenBank/DDBJ databases">
        <title>Genome based classification of Actinospica acidithermotolerans sp. nov., an actinobacterium isolated from an Indonesian hot spring.</title>
        <authorList>
            <person name="Kusuma A.B."/>
            <person name="Putra K.E."/>
            <person name="Nafisah S."/>
            <person name="Loh J."/>
            <person name="Nouioui I."/>
            <person name="Goodfellow M."/>
        </authorList>
    </citation>
    <scope>NUCLEOTIDE SEQUENCE</scope>
    <source>
        <strain evidence="4">CSCA 57</strain>
    </source>
</reference>
<sequence length="266" mass="29305">MPDVPLSSDELDLFATQLVVAHGYPATRLFLSHPDVRLDGTTLWIPPGPWHITDHHNRRDAPAALSDPDVPGPDGEQVDPALTARWRAAGLLVDQHGRPIHPDWRLLLAHPRIGLPTGLGFFWRWGPNATADALVIRRTHGRPEVLLVRRRDLDKWALPGGFVDRTDACAQDAAVRELAEETGLGIPQPRTEVLLARRSPNSIMTLHAWTENTVVLVDGDPDYLADAPLTPAAAEVSDVAWTDLATARTMDMFDRHASYLALVAED</sequence>
<dbReference type="AlphaFoldDB" id="A0A941EMR7"/>
<gene>
    <name evidence="4" type="ORF">KDL01_11395</name>
</gene>
<comment type="similarity">
    <text evidence="1">Belongs to the Nudix hydrolase family.</text>
</comment>
<dbReference type="Pfam" id="PF00293">
    <property type="entry name" value="NUDIX"/>
    <property type="match status" value="1"/>
</dbReference>
<protein>
    <submittedName>
        <fullName evidence="4">NUDIX hydrolase</fullName>
    </submittedName>
</protein>
<evidence type="ECO:0000313" key="4">
    <source>
        <dbReference type="EMBL" id="MBR7833875.1"/>
    </source>
</evidence>
<dbReference type="Proteomes" id="UP000675781">
    <property type="component" value="Unassembled WGS sequence"/>
</dbReference>
<dbReference type="InterPro" id="IPR015797">
    <property type="entry name" value="NUDIX_hydrolase-like_dom_sf"/>
</dbReference>
<dbReference type="PANTHER" id="PTHR43736">
    <property type="entry name" value="ADP-RIBOSE PYROPHOSPHATASE"/>
    <property type="match status" value="1"/>
</dbReference>
<organism evidence="4 5">
    <name type="scientific">Actinospica durhamensis</name>
    <dbReference type="NCBI Taxonomy" id="1508375"/>
    <lineage>
        <taxon>Bacteria</taxon>
        <taxon>Bacillati</taxon>
        <taxon>Actinomycetota</taxon>
        <taxon>Actinomycetes</taxon>
        <taxon>Catenulisporales</taxon>
        <taxon>Actinospicaceae</taxon>
        <taxon>Actinospica</taxon>
    </lineage>
</organism>
<feature type="domain" description="Nudix hydrolase" evidence="3">
    <location>
        <begin position="126"/>
        <end position="264"/>
    </location>
</feature>